<organism evidence="2 3">
    <name type="scientific">Candidatus Giovannonibacteria bacterium GW2011_GWA2_53_7</name>
    <dbReference type="NCBI Taxonomy" id="1618650"/>
    <lineage>
        <taxon>Bacteria</taxon>
        <taxon>Candidatus Giovannoniibacteriota</taxon>
    </lineage>
</organism>
<feature type="region of interest" description="Disordered" evidence="1">
    <location>
        <begin position="77"/>
        <end position="113"/>
    </location>
</feature>
<reference evidence="2 3" key="1">
    <citation type="journal article" date="2015" name="Nature">
        <title>rRNA introns, odd ribosomes, and small enigmatic genomes across a large radiation of phyla.</title>
        <authorList>
            <person name="Brown C.T."/>
            <person name="Hug L.A."/>
            <person name="Thomas B.C."/>
            <person name="Sharon I."/>
            <person name="Castelle C.J."/>
            <person name="Singh A."/>
            <person name="Wilkins M.J."/>
            <person name="Williams K.H."/>
            <person name="Banfield J.F."/>
        </authorList>
    </citation>
    <scope>NUCLEOTIDE SEQUENCE [LARGE SCALE GENOMIC DNA]</scope>
</reference>
<protein>
    <submittedName>
        <fullName evidence="2">Uncharacterized protein</fullName>
    </submittedName>
</protein>
<feature type="compositionally biased region" description="Basic and acidic residues" evidence="1">
    <location>
        <begin position="77"/>
        <end position="87"/>
    </location>
</feature>
<gene>
    <name evidence="2" type="ORF">UY81_C0021G0001</name>
</gene>
<feature type="compositionally biased region" description="Basic and acidic residues" evidence="1">
    <location>
        <begin position="9"/>
        <end position="19"/>
    </location>
</feature>
<evidence type="ECO:0000256" key="1">
    <source>
        <dbReference type="SAM" id="MobiDB-lite"/>
    </source>
</evidence>
<comment type="caution">
    <text evidence="2">The sequence shown here is derived from an EMBL/GenBank/DDBJ whole genome shotgun (WGS) entry which is preliminary data.</text>
</comment>
<proteinExistence type="predicted"/>
<dbReference type="Proteomes" id="UP000034290">
    <property type="component" value="Unassembled WGS sequence"/>
</dbReference>
<feature type="non-terminal residue" evidence="2">
    <location>
        <position position="1"/>
    </location>
</feature>
<evidence type="ECO:0000313" key="2">
    <source>
        <dbReference type="EMBL" id="KKW36578.1"/>
    </source>
</evidence>
<sequence length="178" mass="19598">GRLGLGQDGTRDEGDRATQEGEAQGTQVKTHGGLQQIHSFRKAQTVYTGPIGPSKRRLPDEVPEFRLQWEEEKMWDLERHNPKHADVQDPQDEPARNTPTPPDPVDEAGEAKNVEAMSPKDFFLYPIARNITDMHSKIIASGNAAVVTNAVGVADVQDVHCWDGWNGRAGAIRASLLL</sequence>
<name>A0A0G1XZH7_9BACT</name>
<dbReference type="AlphaFoldDB" id="A0A0G1XZH7"/>
<evidence type="ECO:0000313" key="3">
    <source>
        <dbReference type="Proteomes" id="UP000034290"/>
    </source>
</evidence>
<dbReference type="EMBL" id="LCRM01000021">
    <property type="protein sequence ID" value="KKW36578.1"/>
    <property type="molecule type" value="Genomic_DNA"/>
</dbReference>
<feature type="region of interest" description="Disordered" evidence="1">
    <location>
        <begin position="1"/>
        <end position="62"/>
    </location>
</feature>
<accession>A0A0G1XZH7</accession>